<sequence>MGLFMKKIILSSVIATFAFSSIAAHAAGTDTTQFQVKITVNESCKFTSKDDVVFAAVDRSSSTDSTATGQLNVTCTLNTPYKIALAGTGAMQNTNTGSTSKVPYKLYQDAARKTEWDAINLLGKTGSGKDQAIPVYAKLAGDTNVEAGNYVDTVVATVTY</sequence>
<evidence type="ECO:0000259" key="2">
    <source>
        <dbReference type="Pfam" id="PF05229"/>
    </source>
</evidence>
<dbReference type="Proteomes" id="UP000325788">
    <property type="component" value="Unassembled WGS sequence"/>
</dbReference>
<proteinExistence type="predicted"/>
<comment type="caution">
    <text evidence="3">The sequence shown here is derived from an EMBL/GenBank/DDBJ whole genome shotgun (WGS) entry which is preliminary data.</text>
</comment>
<name>A0A5N4W648_9GAMM</name>
<accession>A0A5N4W648</accession>
<dbReference type="PANTHER" id="PTHR37089">
    <property type="entry name" value="PROTEIN U-RELATED"/>
    <property type="match status" value="1"/>
</dbReference>
<feature type="chain" id="PRO_5024434664" evidence="1">
    <location>
        <begin position="27"/>
        <end position="160"/>
    </location>
</feature>
<dbReference type="InterPro" id="IPR007893">
    <property type="entry name" value="Spore_coat_U/FanG"/>
</dbReference>
<dbReference type="SMART" id="SM00972">
    <property type="entry name" value="SCPU"/>
    <property type="match status" value="1"/>
</dbReference>
<feature type="domain" description="Spore coat protein U/FanG" evidence="2">
    <location>
        <begin position="31"/>
        <end position="157"/>
    </location>
</feature>
<dbReference type="GO" id="GO:0009289">
    <property type="term" value="C:pilus"/>
    <property type="evidence" value="ECO:0007669"/>
    <property type="project" value="InterPro"/>
</dbReference>
<dbReference type="Pfam" id="PF05229">
    <property type="entry name" value="SCPU"/>
    <property type="match status" value="1"/>
</dbReference>
<reference evidence="3 4" key="1">
    <citation type="submission" date="2019-09" db="EMBL/GenBank/DDBJ databases">
        <title>Draft genome sequence of Acinetobacter tandoii W4-4-4 isolated from environmental water sample.</title>
        <authorList>
            <person name="Wee S.K."/>
            <person name="Yan B."/>
            <person name="Mustaffa S.B."/>
            <person name="Yap E.P.H."/>
        </authorList>
    </citation>
    <scope>NUCLEOTIDE SEQUENCE [LARGE SCALE GENOMIC DNA]</scope>
    <source>
        <strain evidence="3 4">W4-4-4</strain>
    </source>
</reference>
<evidence type="ECO:0000256" key="1">
    <source>
        <dbReference type="SAM" id="SignalP"/>
    </source>
</evidence>
<organism evidence="3 4">
    <name type="scientific">Acinetobacter tandoii</name>
    <dbReference type="NCBI Taxonomy" id="202954"/>
    <lineage>
        <taxon>Bacteria</taxon>
        <taxon>Pseudomonadati</taxon>
        <taxon>Pseudomonadota</taxon>
        <taxon>Gammaproteobacteria</taxon>
        <taxon>Moraxellales</taxon>
        <taxon>Moraxellaceae</taxon>
        <taxon>Acinetobacter</taxon>
    </lineage>
</organism>
<evidence type="ECO:0000313" key="3">
    <source>
        <dbReference type="EMBL" id="KAB1853631.1"/>
    </source>
</evidence>
<protein>
    <submittedName>
        <fullName evidence="3">Spore coat protein U domain-containing protein</fullName>
    </submittedName>
</protein>
<dbReference type="GO" id="GO:0007155">
    <property type="term" value="P:cell adhesion"/>
    <property type="evidence" value="ECO:0007669"/>
    <property type="project" value="InterPro"/>
</dbReference>
<keyword evidence="3" id="KW-0946">Virion</keyword>
<keyword evidence="1" id="KW-0732">Signal</keyword>
<dbReference type="InterPro" id="IPR036937">
    <property type="entry name" value="Adhesion_dom_fimbrial_sf"/>
</dbReference>
<dbReference type="InterPro" id="IPR053167">
    <property type="entry name" value="Spore_coat_component"/>
</dbReference>
<feature type="signal peptide" evidence="1">
    <location>
        <begin position="1"/>
        <end position="26"/>
    </location>
</feature>
<dbReference type="PANTHER" id="PTHR37089:SF4">
    <property type="entry name" value="EXPORTED PROTEIN"/>
    <property type="match status" value="1"/>
</dbReference>
<dbReference type="Gene3D" id="2.60.40.1090">
    <property type="entry name" value="Fimbrial-type adhesion domain"/>
    <property type="match status" value="1"/>
</dbReference>
<keyword evidence="3" id="KW-0167">Capsid protein</keyword>
<gene>
    <name evidence="3" type="ORF">F4W09_12265</name>
</gene>
<evidence type="ECO:0000313" key="4">
    <source>
        <dbReference type="Proteomes" id="UP000325788"/>
    </source>
</evidence>
<dbReference type="EMBL" id="VXLD01000008">
    <property type="protein sequence ID" value="KAB1853631.1"/>
    <property type="molecule type" value="Genomic_DNA"/>
</dbReference>
<dbReference type="AlphaFoldDB" id="A0A5N4W648"/>